<gene>
    <name evidence="11" type="ORF">V1264_012090</name>
</gene>
<keyword evidence="7" id="KW-0496">Mitochondrion</keyword>
<dbReference type="PANTHER" id="PTHR24089">
    <property type="entry name" value="SOLUTE CARRIER FAMILY 25"/>
    <property type="match status" value="1"/>
</dbReference>
<sequence>MKGDENDRLDKINRALTSRTAKTLLAGGVAGCCAKSTVAPLDRVKILMQAQNTHFKDLGVYGTFKQVLVKEGVPGLYKGNGVQMIRIFPYAAIQFTAFEQYKKWLKPAFPNHPHIDKLFAGSLAGLTAILGTYPLDVLRSRLAFQVKSPSMELGMREMVRRMHLTEGGMRPFFRGMVPSMIGMAPYSGLSFYSYEMLKNWCLDTYPDIVGSPCPQNTGGLVLVVPAKLLCGGVAGAVAQTVSYPLDVVRRQLQVGKMHSDVNKFEGRRWYNVLFLVYHDHGVVKGLFRGMSVNYLRIMPMVGVSFTIYETMKQFLGLDTGFDR</sequence>
<protein>
    <submittedName>
        <fullName evidence="11">Uncharacterized protein</fullName>
    </submittedName>
</protein>
<evidence type="ECO:0000256" key="9">
    <source>
        <dbReference type="PROSITE-ProRule" id="PRU00282"/>
    </source>
</evidence>
<comment type="subcellular location">
    <subcellularLocation>
        <location evidence="1">Mitochondrion inner membrane</location>
        <topology evidence="1">Multi-pass membrane protein</topology>
    </subcellularLocation>
</comment>
<evidence type="ECO:0000256" key="5">
    <source>
        <dbReference type="ARBA" id="ARBA00022737"/>
    </source>
</evidence>
<evidence type="ECO:0000256" key="1">
    <source>
        <dbReference type="ARBA" id="ARBA00004448"/>
    </source>
</evidence>
<organism evidence="11 12">
    <name type="scientific">Littorina saxatilis</name>
    <dbReference type="NCBI Taxonomy" id="31220"/>
    <lineage>
        <taxon>Eukaryota</taxon>
        <taxon>Metazoa</taxon>
        <taxon>Spiralia</taxon>
        <taxon>Lophotrochozoa</taxon>
        <taxon>Mollusca</taxon>
        <taxon>Gastropoda</taxon>
        <taxon>Caenogastropoda</taxon>
        <taxon>Littorinimorpha</taxon>
        <taxon>Littorinoidea</taxon>
        <taxon>Littorinidae</taxon>
        <taxon>Littorina</taxon>
    </lineage>
</organism>
<dbReference type="PRINTS" id="PR00926">
    <property type="entry name" value="MITOCARRIER"/>
</dbReference>
<accession>A0AAN9BWE8</accession>
<dbReference type="GO" id="GO:0055085">
    <property type="term" value="P:transmembrane transport"/>
    <property type="evidence" value="ECO:0007669"/>
    <property type="project" value="InterPro"/>
</dbReference>
<dbReference type="PRINTS" id="PR00928">
    <property type="entry name" value="GRAVESDC"/>
</dbReference>
<dbReference type="EMBL" id="JBAMIC010000002">
    <property type="protein sequence ID" value="KAK7112671.1"/>
    <property type="molecule type" value="Genomic_DNA"/>
</dbReference>
<dbReference type="InterPro" id="IPR023395">
    <property type="entry name" value="MCP_dom_sf"/>
</dbReference>
<evidence type="ECO:0000256" key="3">
    <source>
        <dbReference type="ARBA" id="ARBA00022448"/>
    </source>
</evidence>
<keyword evidence="12" id="KW-1185">Reference proteome</keyword>
<dbReference type="AlphaFoldDB" id="A0AAN9BWE8"/>
<dbReference type="GO" id="GO:0005743">
    <property type="term" value="C:mitochondrial inner membrane"/>
    <property type="evidence" value="ECO:0007669"/>
    <property type="project" value="UniProtKB-SubCell"/>
</dbReference>
<keyword evidence="3 10" id="KW-0813">Transport</keyword>
<proteinExistence type="inferred from homology"/>
<dbReference type="SUPFAM" id="SSF103506">
    <property type="entry name" value="Mitochondrial carrier"/>
    <property type="match status" value="1"/>
</dbReference>
<evidence type="ECO:0000313" key="12">
    <source>
        <dbReference type="Proteomes" id="UP001374579"/>
    </source>
</evidence>
<dbReference type="Gene3D" id="1.50.40.10">
    <property type="entry name" value="Mitochondrial carrier domain"/>
    <property type="match status" value="1"/>
</dbReference>
<dbReference type="InterPro" id="IPR018108">
    <property type="entry name" value="MCP_transmembrane"/>
</dbReference>
<evidence type="ECO:0000256" key="7">
    <source>
        <dbReference type="ARBA" id="ARBA00023128"/>
    </source>
</evidence>
<evidence type="ECO:0000256" key="10">
    <source>
        <dbReference type="RuleBase" id="RU000488"/>
    </source>
</evidence>
<name>A0AAN9BWE8_9CAEN</name>
<dbReference type="InterPro" id="IPR002067">
    <property type="entry name" value="MCP"/>
</dbReference>
<dbReference type="Pfam" id="PF00153">
    <property type="entry name" value="Mito_carr"/>
    <property type="match status" value="3"/>
</dbReference>
<keyword evidence="5" id="KW-0677">Repeat</keyword>
<evidence type="ECO:0000313" key="11">
    <source>
        <dbReference type="EMBL" id="KAK7112671.1"/>
    </source>
</evidence>
<dbReference type="PROSITE" id="PS50920">
    <property type="entry name" value="SOLCAR"/>
    <property type="match status" value="3"/>
</dbReference>
<dbReference type="Proteomes" id="UP001374579">
    <property type="component" value="Unassembled WGS sequence"/>
</dbReference>
<evidence type="ECO:0000256" key="2">
    <source>
        <dbReference type="ARBA" id="ARBA00006375"/>
    </source>
</evidence>
<dbReference type="InterPro" id="IPR002167">
    <property type="entry name" value="GDC-like"/>
</dbReference>
<feature type="repeat" description="Solcar" evidence="9">
    <location>
        <begin position="18"/>
        <end position="104"/>
    </location>
</feature>
<feature type="repeat" description="Solcar" evidence="9">
    <location>
        <begin position="112"/>
        <end position="200"/>
    </location>
</feature>
<evidence type="ECO:0000256" key="8">
    <source>
        <dbReference type="ARBA" id="ARBA00023136"/>
    </source>
</evidence>
<evidence type="ECO:0000256" key="4">
    <source>
        <dbReference type="ARBA" id="ARBA00022692"/>
    </source>
</evidence>
<feature type="repeat" description="Solcar" evidence="9">
    <location>
        <begin position="226"/>
        <end position="314"/>
    </location>
</feature>
<keyword evidence="6" id="KW-0999">Mitochondrion inner membrane</keyword>
<comment type="caution">
    <text evidence="11">The sequence shown here is derived from an EMBL/GenBank/DDBJ whole genome shotgun (WGS) entry which is preliminary data.</text>
</comment>
<keyword evidence="4 9" id="KW-0812">Transmembrane</keyword>
<evidence type="ECO:0000256" key="6">
    <source>
        <dbReference type="ARBA" id="ARBA00022792"/>
    </source>
</evidence>
<reference evidence="11 12" key="1">
    <citation type="submission" date="2024-02" db="EMBL/GenBank/DDBJ databases">
        <title>Chromosome-scale genome assembly of the rough periwinkle Littorina saxatilis.</title>
        <authorList>
            <person name="De Jode A."/>
            <person name="Faria R."/>
            <person name="Formenti G."/>
            <person name="Sims Y."/>
            <person name="Smith T.P."/>
            <person name="Tracey A."/>
            <person name="Wood J.M.D."/>
            <person name="Zagrodzka Z.B."/>
            <person name="Johannesson K."/>
            <person name="Butlin R.K."/>
            <person name="Leder E.H."/>
        </authorList>
    </citation>
    <scope>NUCLEOTIDE SEQUENCE [LARGE SCALE GENOMIC DNA]</scope>
    <source>
        <strain evidence="11">Snail1</strain>
        <tissue evidence="11">Muscle</tissue>
    </source>
</reference>
<keyword evidence="8 9" id="KW-0472">Membrane</keyword>
<comment type="similarity">
    <text evidence="2 10">Belongs to the mitochondrial carrier (TC 2.A.29) family.</text>
</comment>